<reference evidence="3" key="1">
    <citation type="journal article" date="2020" name="Nature">
        <title>Giant virus diversity and host interactions through global metagenomics.</title>
        <authorList>
            <person name="Schulz F."/>
            <person name="Roux S."/>
            <person name="Paez-Espino D."/>
            <person name="Jungbluth S."/>
            <person name="Walsh D.A."/>
            <person name="Denef V.J."/>
            <person name="McMahon K.D."/>
            <person name="Konstantinidis K.T."/>
            <person name="Eloe-Fadrosh E.A."/>
            <person name="Kyrpides N.C."/>
            <person name="Woyke T."/>
        </authorList>
    </citation>
    <scope>NUCLEOTIDE SEQUENCE</scope>
    <source>
        <strain evidence="3">GVMAG-M-3300023184-182</strain>
    </source>
</reference>
<dbReference type="GO" id="GO:0005634">
    <property type="term" value="C:nucleus"/>
    <property type="evidence" value="ECO:0007669"/>
    <property type="project" value="TreeGrafter"/>
</dbReference>
<dbReference type="InterPro" id="IPR006166">
    <property type="entry name" value="ERCC4_domain"/>
</dbReference>
<protein>
    <recommendedName>
        <fullName evidence="2">ERCC4 domain-containing protein</fullName>
    </recommendedName>
</protein>
<dbReference type="EMBL" id="MN740055">
    <property type="protein sequence ID" value="QHT85955.1"/>
    <property type="molecule type" value="Genomic_DNA"/>
</dbReference>
<dbReference type="GO" id="GO:0000727">
    <property type="term" value="P:double-strand break repair via break-induced replication"/>
    <property type="evidence" value="ECO:0007669"/>
    <property type="project" value="TreeGrafter"/>
</dbReference>
<evidence type="ECO:0000313" key="3">
    <source>
        <dbReference type="EMBL" id="QHT85955.1"/>
    </source>
</evidence>
<keyword evidence="1" id="KW-0378">Hydrolase</keyword>
<dbReference type="InterPro" id="IPR011335">
    <property type="entry name" value="Restrct_endonuc-II-like"/>
</dbReference>
<dbReference type="Pfam" id="PF02732">
    <property type="entry name" value="ERCC4"/>
    <property type="match status" value="1"/>
</dbReference>
<dbReference type="GO" id="GO:0048476">
    <property type="term" value="C:Holliday junction resolvase complex"/>
    <property type="evidence" value="ECO:0007669"/>
    <property type="project" value="TreeGrafter"/>
</dbReference>
<dbReference type="PANTHER" id="PTHR13451:SF0">
    <property type="entry name" value="CROSSOVER JUNCTION ENDONUCLEASE MUS81"/>
    <property type="match status" value="1"/>
</dbReference>
<dbReference type="AlphaFoldDB" id="A0A6C0I0M6"/>
<dbReference type="PANTHER" id="PTHR13451">
    <property type="entry name" value="CLASS II CROSSOVER JUNCTION ENDONUCLEASE MUS81"/>
    <property type="match status" value="1"/>
</dbReference>
<dbReference type="GO" id="GO:0006308">
    <property type="term" value="P:DNA catabolic process"/>
    <property type="evidence" value="ECO:0007669"/>
    <property type="project" value="InterPro"/>
</dbReference>
<proteinExistence type="predicted"/>
<dbReference type="GO" id="GO:0048257">
    <property type="term" value="F:3'-flap endonuclease activity"/>
    <property type="evidence" value="ECO:0007669"/>
    <property type="project" value="TreeGrafter"/>
</dbReference>
<dbReference type="SUPFAM" id="SSF52980">
    <property type="entry name" value="Restriction endonuclease-like"/>
    <property type="match status" value="1"/>
</dbReference>
<sequence length="259" mass="29086">MQFIIDNREHTLIESCKRYIESIEKKITVDVQTLPLGDAIIRKQDNDIVCIERKTIDDLLASIKDGRYEEQSHRLSNASGLHIHNVLYIIEGIFRSANDKKLVYSTMTSLNIFKGFSIMRTDNVNETAQFLVTMCDKIGRDFEKGKIPKYYSVSTNENIVEGTETSLIASYSTVVKKVKKENLTTANMVEIVLCQIPGISSKTAAAIIAKNKADGGGSLLQLLKCLENNPAYLDDILLETGRKMNKNCSAKILEFLCKH</sequence>
<dbReference type="GO" id="GO:0003677">
    <property type="term" value="F:DNA binding"/>
    <property type="evidence" value="ECO:0007669"/>
    <property type="project" value="InterPro"/>
</dbReference>
<dbReference type="CDD" id="cd20074">
    <property type="entry name" value="XPF_nuclease_Mus81"/>
    <property type="match status" value="1"/>
</dbReference>
<dbReference type="GO" id="GO:0031573">
    <property type="term" value="P:mitotic intra-S DNA damage checkpoint signaling"/>
    <property type="evidence" value="ECO:0007669"/>
    <property type="project" value="TreeGrafter"/>
</dbReference>
<dbReference type="InterPro" id="IPR033309">
    <property type="entry name" value="Mus81"/>
</dbReference>
<evidence type="ECO:0000259" key="2">
    <source>
        <dbReference type="SMART" id="SM00891"/>
    </source>
</evidence>
<dbReference type="SMART" id="SM00891">
    <property type="entry name" value="ERCC4"/>
    <property type="match status" value="1"/>
</dbReference>
<evidence type="ECO:0000256" key="1">
    <source>
        <dbReference type="ARBA" id="ARBA00022801"/>
    </source>
</evidence>
<dbReference type="Gene3D" id="3.40.50.10130">
    <property type="match status" value="1"/>
</dbReference>
<name>A0A6C0I0M6_9ZZZZ</name>
<dbReference type="InterPro" id="IPR047416">
    <property type="entry name" value="XPF_nuclease_Mus81"/>
</dbReference>
<accession>A0A6C0I0M6</accession>
<dbReference type="GO" id="GO:0000712">
    <property type="term" value="P:resolution of meiotic recombination intermediates"/>
    <property type="evidence" value="ECO:0007669"/>
    <property type="project" value="TreeGrafter"/>
</dbReference>
<feature type="domain" description="ERCC4" evidence="2">
    <location>
        <begin position="2"/>
        <end position="94"/>
    </location>
</feature>
<organism evidence="3">
    <name type="scientific">viral metagenome</name>
    <dbReference type="NCBI Taxonomy" id="1070528"/>
    <lineage>
        <taxon>unclassified sequences</taxon>
        <taxon>metagenomes</taxon>
        <taxon>organismal metagenomes</taxon>
    </lineage>
</organism>
<dbReference type="GO" id="GO:0008821">
    <property type="term" value="F:crossover junction DNA endonuclease activity"/>
    <property type="evidence" value="ECO:0007669"/>
    <property type="project" value="InterPro"/>
</dbReference>